<dbReference type="InterPro" id="IPR003594">
    <property type="entry name" value="HATPase_dom"/>
</dbReference>
<evidence type="ECO:0000256" key="6">
    <source>
        <dbReference type="PROSITE-ProRule" id="PRU00169"/>
    </source>
</evidence>
<comment type="caution">
    <text evidence="12">The sequence shown here is derived from an EMBL/GenBank/DDBJ whole genome shotgun (WGS) entry which is preliminary data.</text>
</comment>
<evidence type="ECO:0000256" key="3">
    <source>
        <dbReference type="ARBA" id="ARBA00022553"/>
    </source>
</evidence>
<dbReference type="InterPro" id="IPR001789">
    <property type="entry name" value="Sig_transdc_resp-reg_receiver"/>
</dbReference>
<keyword evidence="4" id="KW-0805">Transcription regulation</keyword>
<dbReference type="Pfam" id="PF00072">
    <property type="entry name" value="Response_reg"/>
    <property type="match status" value="1"/>
</dbReference>
<dbReference type="InterPro" id="IPR011006">
    <property type="entry name" value="CheY-like_superfamily"/>
</dbReference>
<evidence type="ECO:0000256" key="8">
    <source>
        <dbReference type="SAM" id="Phobius"/>
    </source>
</evidence>
<sequence>MWSQQLLIPDSLLHKSVEEKIVFLNSEGQKQNAIDSSNIYFNEALKLAKTCDCDSLLMMSHINKAYHLIFNKGKIDLGLEEIQNFDQLIEQTKTPYFKYRVALMKGYSFNLKDQSDDSFNHYNKALEYAEQMQDSFRMGIVYNNLGNNFNSYNDSKAKSYYLKALDLYERHNAPNSEKQLTYLNMARVSSNLDSITYFSKKSYQYLDTTNVKNLVHYNLNKSAAFFSKGFFKEGNLAAKKAYKYAEESNYEIARDQALLALGYTELELGNTKQAIKHLEQAKQSEVIGPLNKKYTFETLIDAYKKNNQLEQALQASQELLAITDSVYQQRKTSTFAEFDAKFNLAEKDKEIALQELEIAKQKNARNKWIFGSIGTLLLSLFIIIWFISKQKHKKNQVQMKLEKEQEINQLRTKFLGNIAHEIRTPLTLVSGNLNLALENLDNTTKAKKNLQVALDNTKKITDDANEILELLKFEGQKMTLNKTTVPLRSSLERIVFSFHSMAQIKAIEISYNSNISKNIFIATDIGKVEKIINNLLSNAIKYAPSNSKIIVSDMFKNNNLTISVTDFGEGINYNEQKRIFERFYQSENASKVGGIGIGLALSKEFAEFLNGSLTVESNLREGSTFTLKVPLQISENAIDKIDRTSKLTPQKEPKSTQSTTNDTILIVEDNPQMANYIKELLEDTYNCDVAFNGEEALNLLKFNNYSLVTSDIMMPKIDGFELREKMNTIDKYKYTPFIFISAKTLEIDKIKGFSLGIADYIVKPFNKNELVARIKNLLKNKASRVKWQLENTDQLSKTESSDQKLLRKIEAYILDNIDNDDFKIKELADYVGYSQRQLARIMKQYTGMSPVKFILEIRLQKAYTLLQNKMYSTLSETRYAVGINSSAYFNKKFKERFGVLPSEV</sequence>
<gene>
    <name evidence="12" type="ORF">LCI24_12845</name>
</gene>
<dbReference type="GO" id="GO:0043565">
    <property type="term" value="F:sequence-specific DNA binding"/>
    <property type="evidence" value="ECO:0007669"/>
    <property type="project" value="InterPro"/>
</dbReference>
<dbReference type="Gene3D" id="3.30.565.10">
    <property type="entry name" value="Histidine kinase-like ATPase, C-terminal domain"/>
    <property type="match status" value="1"/>
</dbReference>
<evidence type="ECO:0000313" key="12">
    <source>
        <dbReference type="EMBL" id="MDE1207684.1"/>
    </source>
</evidence>
<dbReference type="SMART" id="SM00448">
    <property type="entry name" value="REC"/>
    <property type="match status" value="1"/>
</dbReference>
<dbReference type="InterPro" id="IPR011990">
    <property type="entry name" value="TPR-like_helical_dom_sf"/>
</dbReference>
<dbReference type="CDD" id="cd00075">
    <property type="entry name" value="HATPase"/>
    <property type="match status" value="1"/>
</dbReference>
<evidence type="ECO:0000256" key="5">
    <source>
        <dbReference type="ARBA" id="ARBA00023163"/>
    </source>
</evidence>
<evidence type="ECO:0000313" key="13">
    <source>
        <dbReference type="Proteomes" id="UP001149303"/>
    </source>
</evidence>
<feature type="domain" description="Histidine kinase" evidence="10">
    <location>
        <begin position="417"/>
        <end position="633"/>
    </location>
</feature>
<comment type="catalytic activity">
    <reaction evidence="1">
        <text>ATP + protein L-histidine = ADP + protein N-phospho-L-histidine.</text>
        <dbReference type="EC" id="2.7.13.3"/>
    </reaction>
</comment>
<dbReference type="InterPro" id="IPR009057">
    <property type="entry name" value="Homeodomain-like_sf"/>
</dbReference>
<dbReference type="InterPro" id="IPR018060">
    <property type="entry name" value="HTH_AraC"/>
</dbReference>
<proteinExistence type="predicted"/>
<keyword evidence="7" id="KW-0175">Coiled coil</keyword>
<dbReference type="Pfam" id="PF12833">
    <property type="entry name" value="HTH_18"/>
    <property type="match status" value="1"/>
</dbReference>
<feature type="modified residue" description="4-aspartylphosphate" evidence="6">
    <location>
        <position position="711"/>
    </location>
</feature>
<keyword evidence="13" id="KW-1185">Reference proteome</keyword>
<dbReference type="GO" id="GO:0003700">
    <property type="term" value="F:DNA-binding transcription factor activity"/>
    <property type="evidence" value="ECO:0007669"/>
    <property type="project" value="InterPro"/>
</dbReference>
<dbReference type="SUPFAM" id="SSF52172">
    <property type="entry name" value="CheY-like"/>
    <property type="match status" value="1"/>
</dbReference>
<dbReference type="Pfam" id="PF02518">
    <property type="entry name" value="HATPase_c"/>
    <property type="match status" value="1"/>
</dbReference>
<accession>A0A9X4IMF8</accession>
<keyword evidence="3 6" id="KW-0597">Phosphoprotein</keyword>
<dbReference type="PROSITE" id="PS50109">
    <property type="entry name" value="HIS_KIN"/>
    <property type="match status" value="1"/>
</dbReference>
<dbReference type="Gene3D" id="1.10.287.130">
    <property type="match status" value="1"/>
</dbReference>
<protein>
    <recommendedName>
        <fullName evidence="2">histidine kinase</fullName>
        <ecNumber evidence="2">2.7.13.3</ecNumber>
    </recommendedName>
</protein>
<dbReference type="AlphaFoldDB" id="A0A9X4IMF8"/>
<evidence type="ECO:0000256" key="2">
    <source>
        <dbReference type="ARBA" id="ARBA00012438"/>
    </source>
</evidence>
<dbReference type="CDD" id="cd00082">
    <property type="entry name" value="HisKA"/>
    <property type="match status" value="1"/>
</dbReference>
<dbReference type="Gene3D" id="1.10.10.60">
    <property type="entry name" value="Homeodomain-like"/>
    <property type="match status" value="2"/>
</dbReference>
<feature type="transmembrane region" description="Helical" evidence="8">
    <location>
        <begin position="368"/>
        <end position="387"/>
    </location>
</feature>
<reference evidence="12" key="1">
    <citation type="submission" date="2021-09" db="EMBL/GenBank/DDBJ databases">
        <authorList>
            <person name="Smyrli M."/>
        </authorList>
    </citation>
    <scope>NUCLEOTIDE SEQUENCE</scope>
    <source>
        <strain evidence="12">LAR25</strain>
    </source>
</reference>
<dbReference type="SUPFAM" id="SSF48452">
    <property type="entry name" value="TPR-like"/>
    <property type="match status" value="1"/>
</dbReference>
<dbReference type="RefSeq" id="WP_274640741.1">
    <property type="nucleotide sequence ID" value="NZ_JAIWJY010000009.1"/>
</dbReference>
<dbReference type="PANTHER" id="PTHR43547">
    <property type="entry name" value="TWO-COMPONENT HISTIDINE KINASE"/>
    <property type="match status" value="1"/>
</dbReference>
<dbReference type="Gene3D" id="3.40.50.2300">
    <property type="match status" value="1"/>
</dbReference>
<dbReference type="PROSITE" id="PS50110">
    <property type="entry name" value="RESPONSE_REGULATORY"/>
    <property type="match status" value="1"/>
</dbReference>
<evidence type="ECO:0000256" key="4">
    <source>
        <dbReference type="ARBA" id="ARBA00023015"/>
    </source>
</evidence>
<name>A0A9X4IMF8_9FLAO</name>
<dbReference type="InterPro" id="IPR004358">
    <property type="entry name" value="Sig_transdc_His_kin-like_C"/>
</dbReference>
<dbReference type="EMBL" id="JAIWJY010000009">
    <property type="protein sequence ID" value="MDE1207684.1"/>
    <property type="molecule type" value="Genomic_DNA"/>
</dbReference>
<dbReference type="Pfam" id="PF00512">
    <property type="entry name" value="HisKA"/>
    <property type="match status" value="1"/>
</dbReference>
<evidence type="ECO:0000259" key="9">
    <source>
        <dbReference type="PROSITE" id="PS01124"/>
    </source>
</evidence>
<feature type="domain" description="HTH araC/xylS-type" evidence="9">
    <location>
        <begin position="807"/>
        <end position="904"/>
    </location>
</feature>
<dbReference type="PRINTS" id="PR00344">
    <property type="entry name" value="BCTRLSENSOR"/>
</dbReference>
<dbReference type="InterPro" id="IPR036890">
    <property type="entry name" value="HATPase_C_sf"/>
</dbReference>
<dbReference type="Gene3D" id="1.25.40.10">
    <property type="entry name" value="Tetratricopeptide repeat domain"/>
    <property type="match status" value="1"/>
</dbReference>
<dbReference type="InterPro" id="IPR003661">
    <property type="entry name" value="HisK_dim/P_dom"/>
</dbReference>
<dbReference type="SMART" id="SM00387">
    <property type="entry name" value="HATPase_c"/>
    <property type="match status" value="1"/>
</dbReference>
<dbReference type="SUPFAM" id="SSF46689">
    <property type="entry name" value="Homeodomain-like"/>
    <property type="match status" value="1"/>
</dbReference>
<evidence type="ECO:0000259" key="10">
    <source>
        <dbReference type="PROSITE" id="PS50109"/>
    </source>
</evidence>
<dbReference type="InterPro" id="IPR005467">
    <property type="entry name" value="His_kinase_dom"/>
</dbReference>
<dbReference type="Proteomes" id="UP001149303">
    <property type="component" value="Unassembled WGS sequence"/>
</dbReference>
<feature type="coiled-coil region" evidence="7">
    <location>
        <begin position="393"/>
        <end position="453"/>
    </location>
</feature>
<dbReference type="SMART" id="SM00388">
    <property type="entry name" value="HisKA"/>
    <property type="match status" value="1"/>
</dbReference>
<evidence type="ECO:0000256" key="1">
    <source>
        <dbReference type="ARBA" id="ARBA00000085"/>
    </source>
</evidence>
<keyword evidence="8" id="KW-0472">Membrane</keyword>
<organism evidence="12 13">
    <name type="scientific">Tenacibaculum larymnensis</name>
    <dbReference type="NCBI Taxonomy" id="2878201"/>
    <lineage>
        <taxon>Bacteria</taxon>
        <taxon>Pseudomonadati</taxon>
        <taxon>Bacteroidota</taxon>
        <taxon>Flavobacteriia</taxon>
        <taxon>Flavobacteriales</taxon>
        <taxon>Flavobacteriaceae</taxon>
        <taxon>Tenacibaculum</taxon>
    </lineage>
</organism>
<dbReference type="SUPFAM" id="SSF47384">
    <property type="entry name" value="Homodimeric domain of signal transducing histidine kinase"/>
    <property type="match status" value="1"/>
</dbReference>
<dbReference type="CDD" id="cd17574">
    <property type="entry name" value="REC_OmpR"/>
    <property type="match status" value="1"/>
</dbReference>
<dbReference type="EC" id="2.7.13.3" evidence="2"/>
<keyword evidence="5" id="KW-0804">Transcription</keyword>
<keyword evidence="8" id="KW-1133">Transmembrane helix</keyword>
<dbReference type="GO" id="GO:0000155">
    <property type="term" value="F:phosphorelay sensor kinase activity"/>
    <property type="evidence" value="ECO:0007669"/>
    <property type="project" value="InterPro"/>
</dbReference>
<dbReference type="SUPFAM" id="SSF55874">
    <property type="entry name" value="ATPase domain of HSP90 chaperone/DNA topoisomerase II/histidine kinase"/>
    <property type="match status" value="1"/>
</dbReference>
<evidence type="ECO:0000259" key="11">
    <source>
        <dbReference type="PROSITE" id="PS50110"/>
    </source>
</evidence>
<keyword evidence="8" id="KW-0812">Transmembrane</keyword>
<dbReference type="InterPro" id="IPR036097">
    <property type="entry name" value="HisK_dim/P_sf"/>
</dbReference>
<dbReference type="SMART" id="SM00342">
    <property type="entry name" value="HTH_ARAC"/>
    <property type="match status" value="1"/>
</dbReference>
<feature type="coiled-coil region" evidence="7">
    <location>
        <begin position="299"/>
        <end position="364"/>
    </location>
</feature>
<feature type="domain" description="Response regulatory" evidence="11">
    <location>
        <begin position="663"/>
        <end position="778"/>
    </location>
</feature>
<dbReference type="PANTHER" id="PTHR43547:SF2">
    <property type="entry name" value="HYBRID SIGNAL TRANSDUCTION HISTIDINE KINASE C"/>
    <property type="match status" value="1"/>
</dbReference>
<evidence type="ECO:0000256" key="7">
    <source>
        <dbReference type="SAM" id="Coils"/>
    </source>
</evidence>
<dbReference type="PROSITE" id="PS01124">
    <property type="entry name" value="HTH_ARAC_FAMILY_2"/>
    <property type="match status" value="1"/>
</dbReference>